<name>A0A7H9SPU0_PARUN</name>
<evidence type="ECO:0000256" key="5">
    <source>
        <dbReference type="ARBA" id="ARBA00022692"/>
    </source>
</evidence>
<dbReference type="Gene3D" id="1.20.1560.10">
    <property type="entry name" value="ABC transporter type 1, transmembrane domain"/>
    <property type="match status" value="1"/>
</dbReference>
<keyword evidence="4" id="KW-0813">Transport</keyword>
<feature type="compositionally biased region" description="Polar residues" evidence="14">
    <location>
        <begin position="16"/>
        <end position="27"/>
    </location>
</feature>
<keyword evidence="5 15" id="KW-0812">Transmembrane</keyword>
<feature type="transmembrane region" description="Helical" evidence="15">
    <location>
        <begin position="59"/>
        <end position="90"/>
    </location>
</feature>
<dbReference type="Pfam" id="PF00005">
    <property type="entry name" value="ABC_tran"/>
    <property type="match status" value="2"/>
</dbReference>
<evidence type="ECO:0000256" key="2">
    <source>
        <dbReference type="ARBA" id="ARBA00007577"/>
    </source>
</evidence>
<comment type="similarity">
    <text evidence="2">Belongs to the ABC transporter superfamily. ABCB family. Multidrug resistance exporter (TC 3.A.1.201) subfamily.</text>
</comment>
<dbReference type="GO" id="GO:0005743">
    <property type="term" value="C:mitochondrial inner membrane"/>
    <property type="evidence" value="ECO:0007669"/>
    <property type="project" value="TreeGrafter"/>
</dbReference>
<feature type="transmembrane region" description="Helical" evidence="15">
    <location>
        <begin position="288"/>
        <end position="312"/>
    </location>
</feature>
<dbReference type="SUPFAM" id="SSF52540">
    <property type="entry name" value="P-loop containing nucleoside triphosphate hydrolases"/>
    <property type="match status" value="2"/>
</dbReference>
<dbReference type="FunFam" id="3.40.50.300:FF:000479">
    <property type="entry name" value="Multidrug resistance protein 1A"/>
    <property type="match status" value="1"/>
</dbReference>
<dbReference type="GO" id="GO:0016887">
    <property type="term" value="F:ATP hydrolysis activity"/>
    <property type="evidence" value="ECO:0007669"/>
    <property type="project" value="InterPro"/>
</dbReference>
<evidence type="ECO:0000256" key="6">
    <source>
        <dbReference type="ARBA" id="ARBA00022737"/>
    </source>
</evidence>
<evidence type="ECO:0000256" key="3">
    <source>
        <dbReference type="ARBA" id="ARBA00012191"/>
    </source>
</evidence>
<protein>
    <recommendedName>
        <fullName evidence="3">ABC-type xenobiotic transporter</fullName>
        <ecNumber evidence="3">7.6.2.2</ecNumber>
    </recommendedName>
</protein>
<dbReference type="SMART" id="SM00382">
    <property type="entry name" value="AAA"/>
    <property type="match status" value="2"/>
</dbReference>
<dbReference type="PANTHER" id="PTHR43394:SF27">
    <property type="entry name" value="ATP-DEPENDENT TRANSLOCASE ABCB1-LIKE"/>
    <property type="match status" value="1"/>
</dbReference>
<dbReference type="CDD" id="cd18578">
    <property type="entry name" value="ABC_6TM_Pgp_ABCB1_D2_like"/>
    <property type="match status" value="1"/>
</dbReference>
<evidence type="ECO:0000256" key="15">
    <source>
        <dbReference type="SAM" id="Phobius"/>
    </source>
</evidence>
<organism evidence="18">
    <name type="scientific">Parascaris univalens</name>
    <name type="common">Nematode worm</name>
    <dbReference type="NCBI Taxonomy" id="6257"/>
    <lineage>
        <taxon>Eukaryota</taxon>
        <taxon>Metazoa</taxon>
        <taxon>Ecdysozoa</taxon>
        <taxon>Nematoda</taxon>
        <taxon>Chromadorea</taxon>
        <taxon>Rhabditida</taxon>
        <taxon>Spirurina</taxon>
        <taxon>Ascaridomorpha</taxon>
        <taxon>Ascaridoidea</taxon>
        <taxon>Ascarididae</taxon>
        <taxon>Parascaris</taxon>
    </lineage>
</organism>
<reference evidence="18" key="1">
    <citation type="journal article" date="2020" name="Sci. Rep.">
        <title>The P-glycoprotein repertoire of the equine parasitic nematode Parascaris univalens.</title>
        <authorList>
            <person name="Gerhard A.P."/>
            <person name="Krucken J."/>
            <person name="Heitlinger E."/>
            <person name="Janssen I.J.I."/>
            <person name="Basiaga M."/>
            <person name="Kornas S."/>
            <person name="Beier C."/>
            <person name="Nielsen M.K."/>
            <person name="Davis R.E."/>
            <person name="Wang J."/>
            <person name="von Samson-Himmelstjerna G."/>
        </authorList>
    </citation>
    <scope>NUCLEOTIDE SEQUENCE</scope>
</reference>
<evidence type="ECO:0000256" key="12">
    <source>
        <dbReference type="ARBA" id="ARBA00023180"/>
    </source>
</evidence>
<feature type="transmembrane region" description="Helical" evidence="15">
    <location>
        <begin position="734"/>
        <end position="761"/>
    </location>
</feature>
<dbReference type="GO" id="GO:0090374">
    <property type="term" value="P:oligopeptide export from mitochondrion"/>
    <property type="evidence" value="ECO:0007669"/>
    <property type="project" value="TreeGrafter"/>
</dbReference>
<dbReference type="GO" id="GO:0015421">
    <property type="term" value="F:ABC-type oligopeptide transporter activity"/>
    <property type="evidence" value="ECO:0007669"/>
    <property type="project" value="TreeGrafter"/>
</dbReference>
<dbReference type="FunFam" id="1.20.1560.10:FF:000018">
    <property type="entry name" value="ATP-binding cassette subfamily B member 11"/>
    <property type="match status" value="1"/>
</dbReference>
<proteinExistence type="evidence at transcript level"/>
<evidence type="ECO:0000313" key="18">
    <source>
        <dbReference type="EMBL" id="QNG62062.1"/>
    </source>
</evidence>
<keyword evidence="12" id="KW-0325">Glycoprotein</keyword>
<feature type="domain" description="ABC transporter" evidence="16">
    <location>
        <begin position="1059"/>
        <end position="1295"/>
    </location>
</feature>
<dbReference type="GO" id="GO:0005524">
    <property type="term" value="F:ATP binding"/>
    <property type="evidence" value="ECO:0007669"/>
    <property type="project" value="UniProtKB-KW"/>
</dbReference>
<dbReference type="InterPro" id="IPR003593">
    <property type="entry name" value="AAA+_ATPase"/>
</dbReference>
<dbReference type="InterPro" id="IPR027417">
    <property type="entry name" value="P-loop_NTPase"/>
</dbReference>
<evidence type="ECO:0000256" key="11">
    <source>
        <dbReference type="ARBA" id="ARBA00023136"/>
    </source>
</evidence>
<evidence type="ECO:0000256" key="4">
    <source>
        <dbReference type="ARBA" id="ARBA00022448"/>
    </source>
</evidence>
<feature type="domain" description="ABC transporter" evidence="16">
    <location>
        <begin position="387"/>
        <end position="622"/>
    </location>
</feature>
<sequence>MGGHGSKSNEREKLLESNSKYGSTGSFNAEDPKDEESTSEFKPVSTFQLYRYATICDKIMVFIGIICALSNGILQPVSSIITGAIVNVLLENNTDVKHDETLLNRALPEIYGFLIVGVAILVVAYLQAALWHTSAERQIHRIRNKFLWAIMRQDIAWYDQNQSGALTTKLTDNIDRMREGMGDKIGICVQSLAQFFAGFGIAFAVSWKMTLVMLTVMPIIMIFVFIFMRIMSQTSKRELAHYAEAGAIAEEVLMNIRTVMSFNAQNTEIKRYEERLKIGRQMGIRKSILTGATLGIFLGFLFSSFGLAFWYGSTLLRSGEIEPGAVFTVFMAVMSGSASIGMVAPQITVFVTAKNAAAAIYAVIDRVPDIDCYSNMGVKPESVEGSIRFHNVSFKYPNRDTKVIDCVSFDVARGETVAFVGHSGCGKSTLFNLLLRYYDTSSGYITLDGENITNLNLEWLRNTTGVVSQEPILFHATIAENLRLGRENITRSEMVEVCKLANAHQFIKELPQGYDTLVGEGGIQLSGGQKQRIAIARALARNPRILLLDEATSALDVESESIVQEALDKASQGRTTLVIAHRLSTVKNFDKIIVMRDGRVVETGTHVQLIAIENGVYRQLVDSQNLSETDPLPKKISKKSIVHRSVSIVAGPTDQHGRQSIFDKADFSSDDSEITAMSKMSRSMLMRRKISRQISRSASKPDEQADRLKEELAAEGVKGARWREIVREAKGEHFLLISAILFSILRGLMMPIFSIVFGQMFRTFSMADLDEMSKSSFRNALFFVALGLIQGTSAFICTSLYGIAGERLTMRLRMSVFRSLLRQEVAYFDDNRHSATKLTTRLATDAPNVKSAIDQRMASIVQGCISLISGLVISFIFGWQMSLVTLVIFVVLLGLQILLNRTVHVRDRRDIRYAEEAGKIAIESIENARTVQALTKQKYLYEQFITAMNKTYKSQLLKAHLQASVYGLASSLSLLISGSAYGFGVYLVTLGYMTPFHVYQVITSLSMSTMGSDEHGRRFLPEIMKARLAAGLIFAIIRNEPKIDINSSNGLRNSLRGNVALKDVYFNYPARPDRVILKGLSAGVSPGKTLALVGPSGCGKSTVISLLNRFYDPDDGKIRYDGIDAYAFHLRSLREQLAVVGQEPVLFNCSIRENIAYGCDSCNFELIEKAAKIANIHDTITSMPEGYETRVGERGIQLSGGQKQRIAIARAIVREPTVLLLDEATSALDSESEKVVQKALDAAASGRTCITVAHRLSTIQNADCIAVVRDGRVVECGTHQELVSHMGLYHSMVMKQKLL</sequence>
<evidence type="ECO:0000256" key="9">
    <source>
        <dbReference type="ARBA" id="ARBA00022967"/>
    </source>
</evidence>
<dbReference type="InterPro" id="IPR039421">
    <property type="entry name" value="Type_1_exporter"/>
</dbReference>
<dbReference type="CDD" id="cd18577">
    <property type="entry name" value="ABC_6TM_Pgp_ABCB1_D1_like"/>
    <property type="match status" value="1"/>
</dbReference>
<dbReference type="InterPro" id="IPR011527">
    <property type="entry name" value="ABC1_TM_dom"/>
</dbReference>
<feature type="transmembrane region" description="Helical" evidence="15">
    <location>
        <begin position="781"/>
        <end position="804"/>
    </location>
</feature>
<dbReference type="InterPro" id="IPR003439">
    <property type="entry name" value="ABC_transporter-like_ATP-bd"/>
</dbReference>
<evidence type="ECO:0000256" key="10">
    <source>
        <dbReference type="ARBA" id="ARBA00022989"/>
    </source>
</evidence>
<dbReference type="PANTHER" id="PTHR43394">
    <property type="entry name" value="ATP-DEPENDENT PERMEASE MDL1, MITOCHONDRIAL"/>
    <property type="match status" value="1"/>
</dbReference>
<keyword evidence="7" id="KW-0547">Nucleotide-binding</keyword>
<dbReference type="PROSITE" id="PS50929">
    <property type="entry name" value="ABC_TM1F"/>
    <property type="match status" value="2"/>
</dbReference>
<dbReference type="EMBL" id="MT001908">
    <property type="protein sequence ID" value="QNG62062.1"/>
    <property type="molecule type" value="mRNA"/>
</dbReference>
<evidence type="ECO:0000259" key="16">
    <source>
        <dbReference type="PROSITE" id="PS50893"/>
    </source>
</evidence>
<dbReference type="PROSITE" id="PS50893">
    <property type="entry name" value="ABC_TRANSPORTER_2"/>
    <property type="match status" value="2"/>
</dbReference>
<dbReference type="PROSITE" id="PS00211">
    <property type="entry name" value="ABC_TRANSPORTER_1"/>
    <property type="match status" value="2"/>
</dbReference>
<dbReference type="EC" id="7.6.2.2" evidence="3"/>
<dbReference type="SUPFAM" id="SSF90123">
    <property type="entry name" value="ABC transporter transmembrane region"/>
    <property type="match status" value="2"/>
</dbReference>
<dbReference type="GO" id="GO:0008559">
    <property type="term" value="F:ABC-type xenobiotic transporter activity"/>
    <property type="evidence" value="ECO:0007669"/>
    <property type="project" value="UniProtKB-EC"/>
</dbReference>
<feature type="transmembrane region" description="Helical" evidence="15">
    <location>
        <begin position="185"/>
        <end position="205"/>
    </location>
</feature>
<feature type="transmembrane region" description="Helical" evidence="15">
    <location>
        <begin position="211"/>
        <end position="231"/>
    </location>
</feature>
<evidence type="ECO:0000256" key="8">
    <source>
        <dbReference type="ARBA" id="ARBA00022840"/>
    </source>
</evidence>
<keyword evidence="10 15" id="KW-1133">Transmembrane helix</keyword>
<feature type="domain" description="ABC transmembrane type-1" evidence="17">
    <location>
        <begin position="739"/>
        <end position="1010"/>
    </location>
</feature>
<dbReference type="InterPro" id="IPR017871">
    <property type="entry name" value="ABC_transporter-like_CS"/>
</dbReference>
<evidence type="ECO:0000256" key="13">
    <source>
        <dbReference type="ARBA" id="ARBA00034018"/>
    </source>
</evidence>
<dbReference type="Gene3D" id="3.40.50.300">
    <property type="entry name" value="P-loop containing nucleotide triphosphate hydrolases"/>
    <property type="match status" value="2"/>
</dbReference>
<accession>A0A7H9SPU0</accession>
<feature type="domain" description="ABC transmembrane type-1" evidence="17">
    <location>
        <begin position="62"/>
        <end position="352"/>
    </location>
</feature>
<evidence type="ECO:0000259" key="17">
    <source>
        <dbReference type="PROSITE" id="PS50929"/>
    </source>
</evidence>
<dbReference type="InterPro" id="IPR036640">
    <property type="entry name" value="ABC1_TM_sf"/>
</dbReference>
<feature type="transmembrane region" description="Helical" evidence="15">
    <location>
        <begin position="324"/>
        <end position="344"/>
    </location>
</feature>
<keyword evidence="8" id="KW-0067">ATP-binding</keyword>
<comment type="catalytic activity">
    <reaction evidence="13">
        <text>ATP + H2O + xenobioticSide 1 = ADP + phosphate + xenobioticSide 2.</text>
        <dbReference type="EC" id="7.6.2.2"/>
    </reaction>
</comment>
<feature type="transmembrane region" description="Helical" evidence="15">
    <location>
        <begin position="883"/>
        <end position="899"/>
    </location>
</feature>
<comment type="subcellular location">
    <subcellularLocation>
        <location evidence="1">Membrane</location>
        <topology evidence="1">Multi-pass membrane protein</topology>
    </subcellularLocation>
</comment>
<dbReference type="Pfam" id="PF00664">
    <property type="entry name" value="ABC_membrane"/>
    <property type="match status" value="2"/>
</dbReference>
<evidence type="ECO:0000256" key="1">
    <source>
        <dbReference type="ARBA" id="ARBA00004141"/>
    </source>
</evidence>
<keyword evidence="9" id="KW-1278">Translocase</keyword>
<feature type="transmembrane region" description="Helical" evidence="15">
    <location>
        <begin position="857"/>
        <end position="877"/>
    </location>
</feature>
<feature type="transmembrane region" description="Helical" evidence="15">
    <location>
        <begin position="963"/>
        <end position="988"/>
    </location>
</feature>
<dbReference type="FunFam" id="3.40.50.300:FF:000916">
    <property type="entry name" value="ABC transporter B family member 9"/>
    <property type="match status" value="1"/>
</dbReference>
<feature type="region of interest" description="Disordered" evidence="14">
    <location>
        <begin position="1"/>
        <end position="38"/>
    </location>
</feature>
<evidence type="ECO:0000256" key="7">
    <source>
        <dbReference type="ARBA" id="ARBA00022741"/>
    </source>
</evidence>
<evidence type="ECO:0000256" key="14">
    <source>
        <dbReference type="SAM" id="MobiDB-lite"/>
    </source>
</evidence>
<feature type="transmembrane region" description="Helical" evidence="15">
    <location>
        <begin position="110"/>
        <end position="131"/>
    </location>
</feature>
<keyword evidence="11 15" id="KW-0472">Membrane</keyword>
<dbReference type="CDD" id="cd03249">
    <property type="entry name" value="ABC_MTABC3_MDL1_MDL2"/>
    <property type="match status" value="2"/>
</dbReference>
<keyword evidence="6" id="KW-0677">Repeat</keyword>